<dbReference type="InterPro" id="IPR039123">
    <property type="entry name" value="PPTC7"/>
</dbReference>
<evidence type="ECO:0000313" key="4">
    <source>
        <dbReference type="Proteomes" id="UP000237000"/>
    </source>
</evidence>
<evidence type="ECO:0000313" key="3">
    <source>
        <dbReference type="EMBL" id="PON98479.1"/>
    </source>
</evidence>
<dbReference type="GO" id="GO:0046872">
    <property type="term" value="F:metal ion binding"/>
    <property type="evidence" value="ECO:0007669"/>
    <property type="project" value="UniProtKB-UniRule"/>
</dbReference>
<dbReference type="PROSITE" id="PS51746">
    <property type="entry name" value="PPM_2"/>
    <property type="match status" value="1"/>
</dbReference>
<accession>A0A2P5FL21</accession>
<dbReference type="CDD" id="cd00143">
    <property type="entry name" value="PP2Cc"/>
    <property type="match status" value="1"/>
</dbReference>
<protein>
    <recommendedName>
        <fullName evidence="1">Protein phosphatase</fullName>
        <ecNumber evidence="1">3.1.3.16</ecNumber>
    </recommendedName>
</protein>
<keyword evidence="1" id="KW-0464">Manganese</keyword>
<comment type="catalytic activity">
    <reaction evidence="1">
        <text>O-phospho-L-seryl-[protein] + H2O = L-seryl-[protein] + phosphate</text>
        <dbReference type="Rhea" id="RHEA:20629"/>
        <dbReference type="Rhea" id="RHEA-COMP:9863"/>
        <dbReference type="Rhea" id="RHEA-COMP:11604"/>
        <dbReference type="ChEBI" id="CHEBI:15377"/>
        <dbReference type="ChEBI" id="CHEBI:29999"/>
        <dbReference type="ChEBI" id="CHEBI:43474"/>
        <dbReference type="ChEBI" id="CHEBI:83421"/>
        <dbReference type="EC" id="3.1.3.16"/>
    </reaction>
</comment>
<dbReference type="GO" id="GO:0004722">
    <property type="term" value="F:protein serine/threonine phosphatase activity"/>
    <property type="evidence" value="ECO:0007669"/>
    <property type="project" value="UniProtKB-EC"/>
</dbReference>
<comment type="cofactor">
    <cofactor evidence="1">
        <name>Mn(2+)</name>
        <dbReference type="ChEBI" id="CHEBI:29035"/>
    </cofactor>
</comment>
<keyword evidence="1" id="KW-0904">Protein phosphatase</keyword>
<keyword evidence="1" id="KW-0479">Metal-binding</keyword>
<comment type="cofactor">
    <cofactor evidence="1">
        <name>Mg(2+)</name>
        <dbReference type="ChEBI" id="CHEBI:18420"/>
    </cofactor>
</comment>
<name>A0A2P5FL21_TREOI</name>
<dbReference type="SMART" id="SM00331">
    <property type="entry name" value="PP2C_SIG"/>
    <property type="match status" value="1"/>
</dbReference>
<comment type="caution">
    <text evidence="3">The sequence shown here is derived from an EMBL/GenBank/DDBJ whole genome shotgun (WGS) entry which is preliminary data.</text>
</comment>
<dbReference type="EMBL" id="JXTC01000024">
    <property type="protein sequence ID" value="PON98479.1"/>
    <property type="molecule type" value="Genomic_DNA"/>
</dbReference>
<organism evidence="3 4">
    <name type="scientific">Trema orientale</name>
    <name type="common">Charcoal tree</name>
    <name type="synonym">Celtis orientalis</name>
    <dbReference type="NCBI Taxonomy" id="63057"/>
    <lineage>
        <taxon>Eukaryota</taxon>
        <taxon>Viridiplantae</taxon>
        <taxon>Streptophyta</taxon>
        <taxon>Embryophyta</taxon>
        <taxon>Tracheophyta</taxon>
        <taxon>Spermatophyta</taxon>
        <taxon>Magnoliopsida</taxon>
        <taxon>eudicotyledons</taxon>
        <taxon>Gunneridae</taxon>
        <taxon>Pentapetalae</taxon>
        <taxon>rosids</taxon>
        <taxon>fabids</taxon>
        <taxon>Rosales</taxon>
        <taxon>Cannabaceae</taxon>
        <taxon>Trema</taxon>
    </lineage>
</organism>
<reference evidence="4" key="1">
    <citation type="submission" date="2016-06" db="EMBL/GenBank/DDBJ databases">
        <title>Parallel loss of symbiosis genes in relatives of nitrogen-fixing non-legume Parasponia.</title>
        <authorList>
            <person name="Van Velzen R."/>
            <person name="Holmer R."/>
            <person name="Bu F."/>
            <person name="Rutten L."/>
            <person name="Van Zeijl A."/>
            <person name="Liu W."/>
            <person name="Santuari L."/>
            <person name="Cao Q."/>
            <person name="Sharma T."/>
            <person name="Shen D."/>
            <person name="Roswanjaya Y."/>
            <person name="Wardhani T."/>
            <person name="Kalhor M.S."/>
            <person name="Jansen J."/>
            <person name="Van den Hoogen J."/>
            <person name="Gungor B."/>
            <person name="Hartog M."/>
            <person name="Hontelez J."/>
            <person name="Verver J."/>
            <person name="Yang W.-C."/>
            <person name="Schijlen E."/>
            <person name="Repin R."/>
            <person name="Schilthuizen M."/>
            <person name="Schranz E."/>
            <person name="Heidstra R."/>
            <person name="Miyata K."/>
            <person name="Fedorova E."/>
            <person name="Kohlen W."/>
            <person name="Bisseling T."/>
            <person name="Smit S."/>
            <person name="Geurts R."/>
        </authorList>
    </citation>
    <scope>NUCLEOTIDE SEQUENCE [LARGE SCALE GENOMIC DNA]</scope>
    <source>
        <strain evidence="4">cv. RG33-2</strain>
    </source>
</reference>
<comment type="similarity">
    <text evidence="1">Belongs to the PP2C family.</text>
</comment>
<feature type="domain" description="PPM-type phosphatase" evidence="2">
    <location>
        <begin position="15"/>
        <end position="259"/>
    </location>
</feature>
<keyword evidence="1" id="KW-0378">Hydrolase</keyword>
<sequence length="263" mass="28640">MKKQRLSKDPHLKMVCGHCYIPKDDESKPEGDDAHFISTDQQTIGVADGVGGWAKHGIDAGEYARELMLNALFTVHNKVSSGRAVNPKRVLQEAFLANTDLQGSSTACILAHSDGILHAANVGDSGFMLFRNNKFIYRSPIQQRRFNCPYQLGNSEESDGPDCARELKIAVVAGDVIVLGTDGLLDNMFGREIEEVLKGESKTKGGIQPKELAVLIAQLSLYNSFDKYTNSPFSEAAKKAGKYHKGGKIDDITVIVGQIVDVS</sequence>
<evidence type="ECO:0000259" key="2">
    <source>
        <dbReference type="PROSITE" id="PS51746"/>
    </source>
</evidence>
<dbReference type="InterPro" id="IPR036457">
    <property type="entry name" value="PPM-type-like_dom_sf"/>
</dbReference>
<proteinExistence type="inferred from homology"/>
<dbReference type="InterPro" id="IPR001932">
    <property type="entry name" value="PPM-type_phosphatase-like_dom"/>
</dbReference>
<gene>
    <name evidence="3" type="ORF">TorRG33x02_057130</name>
</gene>
<dbReference type="SMART" id="SM00332">
    <property type="entry name" value="PP2Cc"/>
    <property type="match status" value="1"/>
</dbReference>
<keyword evidence="4" id="KW-1185">Reference proteome</keyword>
<dbReference type="AlphaFoldDB" id="A0A2P5FL21"/>
<dbReference type="InParanoid" id="A0A2P5FL21"/>
<dbReference type="Proteomes" id="UP000237000">
    <property type="component" value="Unassembled WGS sequence"/>
</dbReference>
<dbReference type="STRING" id="63057.A0A2P5FL21"/>
<evidence type="ECO:0000256" key="1">
    <source>
        <dbReference type="RuleBase" id="RU366020"/>
    </source>
</evidence>
<keyword evidence="1" id="KW-0460">Magnesium</keyword>
<dbReference type="PANTHER" id="PTHR12320:SF81">
    <property type="entry name" value="PROTEIN PHOSPHATASE 2C 23-RELATED"/>
    <property type="match status" value="1"/>
</dbReference>
<dbReference type="OrthoDB" id="60843at2759"/>
<comment type="catalytic activity">
    <reaction evidence="1">
        <text>O-phospho-L-threonyl-[protein] + H2O = L-threonyl-[protein] + phosphate</text>
        <dbReference type="Rhea" id="RHEA:47004"/>
        <dbReference type="Rhea" id="RHEA-COMP:11060"/>
        <dbReference type="Rhea" id="RHEA-COMP:11605"/>
        <dbReference type="ChEBI" id="CHEBI:15377"/>
        <dbReference type="ChEBI" id="CHEBI:30013"/>
        <dbReference type="ChEBI" id="CHEBI:43474"/>
        <dbReference type="ChEBI" id="CHEBI:61977"/>
        <dbReference type="EC" id="3.1.3.16"/>
    </reaction>
</comment>
<dbReference type="EC" id="3.1.3.16" evidence="1"/>
<dbReference type="PANTHER" id="PTHR12320">
    <property type="entry name" value="PROTEIN PHOSPHATASE 2C"/>
    <property type="match status" value="1"/>
</dbReference>
<dbReference type="Pfam" id="PF07228">
    <property type="entry name" value="SpoIIE"/>
    <property type="match status" value="1"/>
</dbReference>
<dbReference type="Gene3D" id="3.60.40.10">
    <property type="entry name" value="PPM-type phosphatase domain"/>
    <property type="match status" value="1"/>
</dbReference>
<dbReference type="SUPFAM" id="SSF81606">
    <property type="entry name" value="PP2C-like"/>
    <property type="match status" value="1"/>
</dbReference>